<proteinExistence type="predicted"/>
<geneLocation type="mitochondrion" evidence="1"/>
<dbReference type="EMBL" id="LKAM01000003">
    <property type="protein sequence ID" value="KUM49179.1"/>
    <property type="molecule type" value="Genomic_DNA"/>
</dbReference>
<gene>
    <name evidence="1" type="ORF">ABT39_MTgene3728</name>
</gene>
<protein>
    <submittedName>
        <fullName evidence="1">Uncharacterized protein</fullName>
    </submittedName>
</protein>
<accession>A0A101M1G3</accession>
<organism evidence="1">
    <name type="scientific">Picea glauca</name>
    <name type="common">White spruce</name>
    <name type="synonym">Pinus glauca</name>
    <dbReference type="NCBI Taxonomy" id="3330"/>
    <lineage>
        <taxon>Eukaryota</taxon>
        <taxon>Viridiplantae</taxon>
        <taxon>Streptophyta</taxon>
        <taxon>Embryophyta</taxon>
        <taxon>Tracheophyta</taxon>
        <taxon>Spermatophyta</taxon>
        <taxon>Pinopsida</taxon>
        <taxon>Pinidae</taxon>
        <taxon>Conifers I</taxon>
        <taxon>Pinales</taxon>
        <taxon>Pinaceae</taxon>
        <taxon>Picea</taxon>
    </lineage>
</organism>
<comment type="caution">
    <text evidence="1">The sequence shown here is derived from an EMBL/GenBank/DDBJ whole genome shotgun (WGS) entry which is preliminary data.</text>
</comment>
<dbReference type="AlphaFoldDB" id="A0A101M1G3"/>
<evidence type="ECO:0000313" key="1">
    <source>
        <dbReference type="EMBL" id="KUM49179.1"/>
    </source>
</evidence>
<reference evidence="1" key="1">
    <citation type="journal article" date="2015" name="Genome Biol. Evol.">
        <title>Organellar Genomes of White Spruce (Picea glauca): Assembly and Annotation.</title>
        <authorList>
            <person name="Jackman S.D."/>
            <person name="Warren R.L."/>
            <person name="Gibb E.A."/>
            <person name="Vandervalk B.P."/>
            <person name="Mohamadi H."/>
            <person name="Chu J."/>
            <person name="Raymond A."/>
            <person name="Pleasance S."/>
            <person name="Coope R."/>
            <person name="Wildung M.R."/>
            <person name="Ritland C.E."/>
            <person name="Bousquet J."/>
            <person name="Jones S.J."/>
            <person name="Bohlmann J."/>
            <person name="Birol I."/>
        </authorList>
    </citation>
    <scope>NUCLEOTIDE SEQUENCE [LARGE SCALE GENOMIC DNA]</scope>
    <source>
        <tissue evidence="1">Flushing bud</tissue>
    </source>
</reference>
<sequence>MFTFPIPIEPLTHPVFLLWLRSPARLFPSLRSGWLYPSPRFASFPFGRELIPPEPTSPYGFSQGMDPIPVLPKRSNSSPLSGFCPYQAAFTPEGKEKTLPSNTP</sequence>
<keyword evidence="1" id="KW-0496">Mitochondrion</keyword>
<name>A0A101M1G3_PICGL</name>